<keyword evidence="3" id="KW-1185">Reference proteome</keyword>
<feature type="region of interest" description="Disordered" evidence="1">
    <location>
        <begin position="1"/>
        <end position="41"/>
    </location>
</feature>
<evidence type="ECO:0000313" key="3">
    <source>
        <dbReference type="Proteomes" id="UP000001351"/>
    </source>
</evidence>
<sequence length="344" mass="38369">MGLPGAHPQRVRHHSKHTPVRRPNQPRASFHAALSGSPARQAEKRRTLLAILLRGGCYMLAFMSDNETTPKSESSIKVAEPPSPYPDQLSALKETHPLCATVLSKAQENRTRRLASLAGGARLRGFEELLGRLASYEATYRGDTRLAKAALLIARTTAYFAVGLEASLSGIHSVVHDSMRGVMEIEFLLRDFAASPSHVEEWLTWSEKMRRDKFDPRVLRQRHADRLGKKAQDLSEAVDYKAHSQMLHVTPRLHPLGSFGIADDASGSDLLGDAACFWEMYEHARRVLWAAYHFAKALGPDVTLASPEEFIDFRDGWERTNQMQSIFLALIQGAQKDSESENST</sequence>
<evidence type="ECO:0000256" key="1">
    <source>
        <dbReference type="SAM" id="MobiDB-lite"/>
    </source>
</evidence>
<proteinExistence type="predicted"/>
<protein>
    <submittedName>
        <fullName evidence="2">Uncharacterized protein</fullName>
    </submittedName>
</protein>
<feature type="compositionally biased region" description="Basic residues" evidence="1">
    <location>
        <begin position="9"/>
        <end position="20"/>
    </location>
</feature>
<name>E3FGE0_STIAD</name>
<evidence type="ECO:0000313" key="2">
    <source>
        <dbReference type="EMBL" id="ADO70275.1"/>
    </source>
</evidence>
<dbReference type="AlphaFoldDB" id="E3FGE0"/>
<accession>E3FGE0</accession>
<dbReference type="HOGENOM" id="CLU_806339_0_0_7"/>
<dbReference type="eggNOG" id="ENOG503433D">
    <property type="taxonomic scope" value="Bacteria"/>
</dbReference>
<dbReference type="Proteomes" id="UP000001351">
    <property type="component" value="Chromosome"/>
</dbReference>
<reference evidence="2 3" key="1">
    <citation type="journal article" date="2011" name="Mol. Biol. Evol.">
        <title>Comparative genomic analysis of fruiting body formation in Myxococcales.</title>
        <authorList>
            <person name="Huntley S."/>
            <person name="Hamann N."/>
            <person name="Wegener-Feldbrugge S."/>
            <person name="Treuner-Lange A."/>
            <person name="Kube M."/>
            <person name="Reinhardt R."/>
            <person name="Klages S."/>
            <person name="Muller R."/>
            <person name="Ronning C.M."/>
            <person name="Nierman W.C."/>
            <person name="Sogaard-Andersen L."/>
        </authorList>
    </citation>
    <scope>NUCLEOTIDE SEQUENCE [LARGE SCALE GENOMIC DNA]</scope>
    <source>
        <strain evidence="2 3">DW4/3-1</strain>
    </source>
</reference>
<organism evidence="2 3">
    <name type="scientific">Stigmatella aurantiaca (strain DW4/3-1)</name>
    <dbReference type="NCBI Taxonomy" id="378806"/>
    <lineage>
        <taxon>Bacteria</taxon>
        <taxon>Pseudomonadati</taxon>
        <taxon>Myxococcota</taxon>
        <taxon>Myxococcia</taxon>
        <taxon>Myxococcales</taxon>
        <taxon>Cystobacterineae</taxon>
        <taxon>Archangiaceae</taxon>
        <taxon>Stigmatella</taxon>
    </lineage>
</organism>
<dbReference type="KEGG" id="sur:STAUR_2471"/>
<gene>
    <name evidence="2" type="ordered locus">STAUR_2471</name>
</gene>
<dbReference type="EMBL" id="CP002271">
    <property type="protein sequence ID" value="ADO70275.1"/>
    <property type="molecule type" value="Genomic_DNA"/>
</dbReference>
<dbReference type="STRING" id="378806.STAUR_2471"/>